<feature type="domain" description="YcaO" evidence="2">
    <location>
        <begin position="432"/>
        <end position="790"/>
    </location>
</feature>
<dbReference type="Gene3D" id="3.40.50.720">
    <property type="entry name" value="NAD(P)-binding Rossmann-like Domain"/>
    <property type="match status" value="1"/>
</dbReference>
<evidence type="ECO:0000259" key="2">
    <source>
        <dbReference type="PROSITE" id="PS51664"/>
    </source>
</evidence>
<dbReference type="PROSITE" id="PS51664">
    <property type="entry name" value="YCAO"/>
    <property type="match status" value="1"/>
</dbReference>
<dbReference type="InterPro" id="IPR003776">
    <property type="entry name" value="YcaO-like_dom"/>
</dbReference>
<accession>A0A7K1KRV3</accession>
<name>A0A7K1KRV3_9BACT</name>
<comment type="caution">
    <text evidence="3">The sequence shown here is derived from an EMBL/GenBank/DDBJ whole genome shotgun (WGS) entry which is preliminary data.</text>
</comment>
<dbReference type="Proteomes" id="UP000461162">
    <property type="component" value="Unassembled WGS sequence"/>
</dbReference>
<reference evidence="3 4" key="1">
    <citation type="submission" date="2019-11" db="EMBL/GenBank/DDBJ databases">
        <title>Pseudodesulfovibrio alkaliphilus, sp. nov., an alkaliphilic sulfate-reducing bacteria from mud volcano of Taman peninsula, Russia.</title>
        <authorList>
            <person name="Frolova A."/>
            <person name="Merkel A.Y."/>
            <person name="Slobodkin A.I."/>
        </authorList>
    </citation>
    <scope>NUCLEOTIDE SEQUENCE [LARGE SCALE GENOMIC DNA]</scope>
    <source>
        <strain evidence="3 4">F-1</strain>
    </source>
</reference>
<proteinExistence type="predicted"/>
<evidence type="ECO:0000313" key="4">
    <source>
        <dbReference type="Proteomes" id="UP000461162"/>
    </source>
</evidence>
<sequence length="790" mass="88548">MAMPLPRSGIRPQCHTHKIHNDSPEGIDMKSIVLTKNPSFAILKNREQELLFSLYGKIKLLRGATFVITAILEAMTGEQDKKDLISRVALHYPEKAVSAVVDDMIRSGILTVPTHKRKRSRTSGSTLGCMGTGKLAETVASQPDFPDIRLIPEIPTDTFKSGKGVRKEIDWWINFFENKLSSLGLSALAVCPENMSYLQLCAVNRACLNLRQPWVLGYFNGSEIALGPTIIPFKTPCLECLLEHRLRALNPSIELGWENFLQCAENFPFPDDPAWQGSIHWAAWLMAAELENITSYQNMPRYMKKQVQIPMQAAPELTNIEFETITTCPGCQGMNRGFIKIAPTPYPDAPDRVEIPLEHKTARHGDNGLRSMPADEARDMLDRTLGILKTSVRIEQCRGGMLDELIPSFRSCTSEVYSPDLPFNISEHKHWGKGMNERQAYLSAGFELMERICAEYGKPVEMLQCPYGEVKDYAIDLNTRVGRQYYRRNVDAITDDTMVDWVWGWSLVNRKCVLVPASMVYLTRAIFQGKFIQGSSSGLAAGTSMEDAVLQGLLETVEHDARYIWQANYLTPPRITGLPPAIQDIAKKLKTIGCELIIRNQTIDLGVHVIRAWIVQPDNPLVYAASGLGASLNPKIALYRAVSEAKQSWPCDHIPTDPDYASKNNTDLFGYNTSTIFMHHHDNVTEILAASPEVDYGTLANLSSGSISQDIQLILDRIGENVPNHDVIVVNLTREEFGIPVVRVIASGLQNPSQPLQNFPQNRLFDQPVKLGLRNERLSFKELFNDCHQE</sequence>
<feature type="region of interest" description="Disordered" evidence="1">
    <location>
        <begin position="1"/>
        <end position="22"/>
    </location>
</feature>
<dbReference type="PANTHER" id="PTHR37809:SF1">
    <property type="entry name" value="RIBOSOMAL PROTEIN S12 METHYLTHIOTRANSFERASE ACCESSORY FACTOR YCAO"/>
    <property type="match status" value="1"/>
</dbReference>
<dbReference type="AlphaFoldDB" id="A0A7K1KRV3"/>
<evidence type="ECO:0000313" key="3">
    <source>
        <dbReference type="EMBL" id="MUM78836.1"/>
    </source>
</evidence>
<protein>
    <recommendedName>
        <fullName evidence="2">YcaO domain-containing protein</fullName>
    </recommendedName>
</protein>
<dbReference type="Gene3D" id="3.30.1330.230">
    <property type="match status" value="1"/>
</dbReference>
<dbReference type="EMBL" id="WODC01000014">
    <property type="protein sequence ID" value="MUM78836.1"/>
    <property type="molecule type" value="Genomic_DNA"/>
</dbReference>
<organism evidence="3 4">
    <name type="scientific">Pseudodesulfovibrio alkaliphilus</name>
    <dbReference type="NCBI Taxonomy" id="2661613"/>
    <lineage>
        <taxon>Bacteria</taxon>
        <taxon>Pseudomonadati</taxon>
        <taxon>Thermodesulfobacteriota</taxon>
        <taxon>Desulfovibrionia</taxon>
        <taxon>Desulfovibrionales</taxon>
        <taxon>Desulfovibrionaceae</taxon>
    </lineage>
</organism>
<gene>
    <name evidence="3" type="ORF">GKC30_14460</name>
</gene>
<dbReference type="PANTHER" id="PTHR37809">
    <property type="entry name" value="RIBOSOMAL PROTEIN S12 METHYLTHIOTRANSFERASE ACCESSORY FACTOR YCAO"/>
    <property type="match status" value="1"/>
</dbReference>
<dbReference type="Gene3D" id="3.30.160.660">
    <property type="match status" value="1"/>
</dbReference>
<keyword evidence="4" id="KW-1185">Reference proteome</keyword>
<dbReference type="NCBIfam" id="TIGR00702">
    <property type="entry name" value="YcaO-type kinase domain"/>
    <property type="match status" value="1"/>
</dbReference>
<dbReference type="Gene3D" id="3.30.40.250">
    <property type="match status" value="1"/>
</dbReference>
<dbReference type="Pfam" id="PF02624">
    <property type="entry name" value="YcaO"/>
    <property type="match status" value="1"/>
</dbReference>
<evidence type="ECO:0000256" key="1">
    <source>
        <dbReference type="SAM" id="MobiDB-lite"/>
    </source>
</evidence>